<evidence type="ECO:0008006" key="5">
    <source>
        <dbReference type="Google" id="ProtNLM"/>
    </source>
</evidence>
<evidence type="ECO:0000313" key="3">
    <source>
        <dbReference type="EMBL" id="GEL00951.1"/>
    </source>
</evidence>
<keyword evidence="4" id="KW-1185">Reference proteome</keyword>
<dbReference type="EMBL" id="BJVC01000001">
    <property type="protein sequence ID" value="GEL00951.1"/>
    <property type="molecule type" value="Genomic_DNA"/>
</dbReference>
<dbReference type="RefSeq" id="WP_246103532.1">
    <property type="nucleotide sequence ID" value="NZ_BJVC01000001.1"/>
</dbReference>
<comment type="caution">
    <text evidence="3">The sequence shown here is derived from an EMBL/GenBank/DDBJ whole genome shotgun (WGS) entry which is preliminary data.</text>
</comment>
<sequence length="159" mass="16635">MTNASSRAFLKVRLARYAVAALATVLVSGCAPPGQRLFNPDAGKPPRPHIPPAPPAKPAPAPFLAIVAGTPEEAWAPAVDRATKRALARQPSLLFVVSVVSPRVGSPGAQVEALEHLIREDGQAVADRIVSAGARPEQVQLEARTDPAAPRAGVRVDLR</sequence>
<keyword evidence="2" id="KW-0732">Signal</keyword>
<dbReference type="PROSITE" id="PS51257">
    <property type="entry name" value="PROKAR_LIPOPROTEIN"/>
    <property type="match status" value="1"/>
</dbReference>
<feature type="region of interest" description="Disordered" evidence="1">
    <location>
        <begin position="37"/>
        <end position="58"/>
    </location>
</feature>
<organism evidence="3 4">
    <name type="scientific">Swaminathania salitolerans</name>
    <dbReference type="NCBI Taxonomy" id="182838"/>
    <lineage>
        <taxon>Bacteria</taxon>
        <taxon>Pseudomonadati</taxon>
        <taxon>Pseudomonadota</taxon>
        <taxon>Alphaproteobacteria</taxon>
        <taxon>Acetobacterales</taxon>
        <taxon>Acetobacteraceae</taxon>
        <taxon>Swaminathania</taxon>
    </lineage>
</organism>
<reference evidence="3 4" key="1">
    <citation type="submission" date="2019-07" db="EMBL/GenBank/DDBJ databases">
        <title>Whole genome shotgun sequence of Swaminathania salitolerans NBRC 104436.</title>
        <authorList>
            <person name="Hosoyama A."/>
            <person name="Uohara A."/>
            <person name="Ohji S."/>
            <person name="Ichikawa N."/>
        </authorList>
    </citation>
    <scope>NUCLEOTIDE SEQUENCE [LARGE SCALE GENOMIC DNA]</scope>
    <source>
        <strain evidence="3 4">NBRC 104436</strain>
    </source>
</reference>
<feature type="compositionally biased region" description="Pro residues" evidence="1">
    <location>
        <begin position="43"/>
        <end position="58"/>
    </location>
</feature>
<protein>
    <recommendedName>
        <fullName evidence="5">Lipoprotein</fullName>
    </recommendedName>
</protein>
<gene>
    <name evidence="3" type="ORF">SSA02_01140</name>
</gene>
<accession>A0A511BKT4</accession>
<evidence type="ECO:0000256" key="1">
    <source>
        <dbReference type="SAM" id="MobiDB-lite"/>
    </source>
</evidence>
<evidence type="ECO:0000256" key="2">
    <source>
        <dbReference type="SAM" id="SignalP"/>
    </source>
</evidence>
<dbReference type="Proteomes" id="UP000321405">
    <property type="component" value="Unassembled WGS sequence"/>
</dbReference>
<proteinExistence type="predicted"/>
<dbReference type="AlphaFoldDB" id="A0A511BKT4"/>
<feature type="signal peptide" evidence="2">
    <location>
        <begin position="1"/>
        <end position="20"/>
    </location>
</feature>
<evidence type="ECO:0000313" key="4">
    <source>
        <dbReference type="Proteomes" id="UP000321405"/>
    </source>
</evidence>
<name>A0A511BKT4_9PROT</name>
<feature type="chain" id="PRO_5021781557" description="Lipoprotein" evidence="2">
    <location>
        <begin position="21"/>
        <end position="159"/>
    </location>
</feature>